<dbReference type="Gene3D" id="3.90.1300.10">
    <property type="entry name" value="Amidase signature (AS) domain"/>
    <property type="match status" value="1"/>
</dbReference>
<dbReference type="InterPro" id="IPR020556">
    <property type="entry name" value="Amidase_CS"/>
</dbReference>
<gene>
    <name evidence="2" type="ORF">K9B37_22205</name>
</gene>
<sequence length="474" mass="51410">MTRPCELDAVEARRLIGQKKLSPVELLESCIQQIEAVDPHVNALVVKAFDRARKEAAAAESAVMRGDLLPPLHGLPVGVKDLSDTEGIVSAYGSLLYRDHIPAKDEHVVAAVRRAGGIVIGKTNSPEFGAGGNTNNKLYGPTRNPFDLEKTCGGSSGGSGVVLATNMMPLATGSDTGGSLRLPAAFNGVVAYRPSPGIVPFDRRSQAFSTYQSQGPMARTVADAALLLSAMAERNTVDPMAYPLDPQQFQALPEVDLSSLRIVVSEDLGIAPVARAVRAAFQDRVKRFSSLFGDVEHKDPDFRDALDVFWYLRGVYMLAKHEAVFETYNDDVNPNVRSNVAAALKMDARKVGWAAREQYRLMRDFHHLMADFDVLICPAVTVTPFPFAELYPREIDGAPMENYVHWAALTSSLTVTGNPVVAIPCGVDEYGTPFGIQIVGKLHRDREVLAIAQAIESAFRTDVALSRPVPELAI</sequence>
<feature type="domain" description="Amidase" evidence="1">
    <location>
        <begin position="25"/>
        <end position="449"/>
    </location>
</feature>
<comment type="caution">
    <text evidence="2">The sequence shown here is derived from an EMBL/GenBank/DDBJ whole genome shotgun (WGS) entry which is preliminary data.</text>
</comment>
<proteinExistence type="predicted"/>
<organism evidence="2 3">
    <name type="scientific">Microvirga puerhi</name>
    <dbReference type="NCBI Taxonomy" id="2876078"/>
    <lineage>
        <taxon>Bacteria</taxon>
        <taxon>Pseudomonadati</taxon>
        <taxon>Pseudomonadota</taxon>
        <taxon>Alphaproteobacteria</taxon>
        <taxon>Hyphomicrobiales</taxon>
        <taxon>Methylobacteriaceae</taxon>
        <taxon>Microvirga</taxon>
    </lineage>
</organism>
<dbReference type="EMBL" id="JAIRBM010000025">
    <property type="protein sequence ID" value="MBZ6078976.1"/>
    <property type="molecule type" value="Genomic_DNA"/>
</dbReference>
<dbReference type="InterPro" id="IPR052739">
    <property type="entry name" value="FAAH2"/>
</dbReference>
<dbReference type="Proteomes" id="UP000704176">
    <property type="component" value="Unassembled WGS sequence"/>
</dbReference>
<dbReference type="PROSITE" id="PS00571">
    <property type="entry name" value="AMIDASES"/>
    <property type="match status" value="1"/>
</dbReference>
<keyword evidence="3" id="KW-1185">Reference proteome</keyword>
<dbReference type="InterPro" id="IPR023631">
    <property type="entry name" value="Amidase_dom"/>
</dbReference>
<protein>
    <submittedName>
        <fullName evidence="2">Amidase</fullName>
    </submittedName>
</protein>
<evidence type="ECO:0000259" key="1">
    <source>
        <dbReference type="Pfam" id="PF01425"/>
    </source>
</evidence>
<dbReference type="InterPro" id="IPR036928">
    <property type="entry name" value="AS_sf"/>
</dbReference>
<name>A0ABS7VV03_9HYPH</name>
<reference evidence="2 3" key="1">
    <citation type="submission" date="2021-09" db="EMBL/GenBank/DDBJ databases">
        <title>The complete genome sequence of a new microorganism.</title>
        <authorList>
            <person name="Zi Z."/>
        </authorList>
    </citation>
    <scope>NUCLEOTIDE SEQUENCE [LARGE SCALE GENOMIC DNA]</scope>
    <source>
        <strain evidence="2 3">WGZ8</strain>
    </source>
</reference>
<dbReference type="Pfam" id="PF01425">
    <property type="entry name" value="Amidase"/>
    <property type="match status" value="1"/>
</dbReference>
<accession>A0ABS7VV03</accession>
<evidence type="ECO:0000313" key="2">
    <source>
        <dbReference type="EMBL" id="MBZ6078976.1"/>
    </source>
</evidence>
<evidence type="ECO:0000313" key="3">
    <source>
        <dbReference type="Proteomes" id="UP000704176"/>
    </source>
</evidence>
<dbReference type="PANTHER" id="PTHR43372">
    <property type="entry name" value="FATTY-ACID AMIDE HYDROLASE"/>
    <property type="match status" value="1"/>
</dbReference>
<dbReference type="SUPFAM" id="SSF75304">
    <property type="entry name" value="Amidase signature (AS) enzymes"/>
    <property type="match status" value="1"/>
</dbReference>
<dbReference type="PANTHER" id="PTHR43372:SF4">
    <property type="entry name" value="FATTY-ACID AMIDE HYDROLASE 2"/>
    <property type="match status" value="1"/>
</dbReference>
<dbReference type="RefSeq" id="WP_224315727.1">
    <property type="nucleotide sequence ID" value="NZ_JAIRBM010000025.1"/>
</dbReference>